<protein>
    <submittedName>
        <fullName evidence="1">Uncharacterized protein</fullName>
    </submittedName>
</protein>
<dbReference type="PANTHER" id="PTHR43162">
    <property type="match status" value="1"/>
</dbReference>
<dbReference type="Gene3D" id="3.40.50.720">
    <property type="entry name" value="NAD(P)-binding Rossmann-like Domain"/>
    <property type="match status" value="1"/>
</dbReference>
<dbReference type="InterPro" id="IPR051604">
    <property type="entry name" value="Ergot_Alk_Oxidoreductase"/>
</dbReference>
<comment type="caution">
    <text evidence="1">The sequence shown here is derived from an EMBL/GenBank/DDBJ whole genome shotgun (WGS) entry which is preliminary data.</text>
</comment>
<gene>
    <name evidence="1" type="ORF">GCM10009854_45400</name>
</gene>
<evidence type="ECO:0000313" key="1">
    <source>
        <dbReference type="EMBL" id="GAA2361072.1"/>
    </source>
</evidence>
<dbReference type="Proteomes" id="UP001501218">
    <property type="component" value="Unassembled WGS sequence"/>
</dbReference>
<dbReference type="EMBL" id="BAAARA010000021">
    <property type="protein sequence ID" value="GAA2361072.1"/>
    <property type="molecule type" value="Genomic_DNA"/>
</dbReference>
<dbReference type="RefSeq" id="WP_344136643.1">
    <property type="nucleotide sequence ID" value="NZ_BAAARA010000021.1"/>
</dbReference>
<name>A0ABP5TT74_9PSEU</name>
<proteinExistence type="predicted"/>
<organism evidence="1 2">
    <name type="scientific">Saccharopolyspora halophila</name>
    <dbReference type="NCBI Taxonomy" id="405551"/>
    <lineage>
        <taxon>Bacteria</taxon>
        <taxon>Bacillati</taxon>
        <taxon>Actinomycetota</taxon>
        <taxon>Actinomycetes</taxon>
        <taxon>Pseudonocardiales</taxon>
        <taxon>Pseudonocardiaceae</taxon>
        <taxon>Saccharopolyspora</taxon>
    </lineage>
</organism>
<keyword evidence="2" id="KW-1185">Reference proteome</keyword>
<reference evidence="2" key="1">
    <citation type="journal article" date="2019" name="Int. J. Syst. Evol. Microbiol.">
        <title>The Global Catalogue of Microorganisms (GCM) 10K type strain sequencing project: providing services to taxonomists for standard genome sequencing and annotation.</title>
        <authorList>
            <consortium name="The Broad Institute Genomics Platform"/>
            <consortium name="The Broad Institute Genome Sequencing Center for Infectious Disease"/>
            <person name="Wu L."/>
            <person name="Ma J."/>
        </authorList>
    </citation>
    <scope>NUCLEOTIDE SEQUENCE [LARGE SCALE GENOMIC DNA]</scope>
    <source>
        <strain evidence="2">JCM 16221</strain>
    </source>
</reference>
<dbReference type="PANTHER" id="PTHR43162:SF1">
    <property type="entry name" value="PRESTALK A DIFFERENTIATION PROTEIN A"/>
    <property type="match status" value="1"/>
</dbReference>
<evidence type="ECO:0000313" key="2">
    <source>
        <dbReference type="Proteomes" id="UP001501218"/>
    </source>
</evidence>
<dbReference type="Gene3D" id="3.90.25.10">
    <property type="entry name" value="UDP-galactose 4-epimerase, domain 1"/>
    <property type="match status" value="1"/>
</dbReference>
<accession>A0ABP5TT74</accession>
<sequence length="101" mass="11393">MHHLTGPAALSMSEVAAALTRHLGHPVRYSRPGALRFAARLRERGAGWDSIGFMTTVYTLTRLGKNQPITDELADLLGRAPRTLDDFLTVQAWRWHQRAWT</sequence>